<evidence type="ECO:0000256" key="3">
    <source>
        <dbReference type="ARBA" id="ARBA00022729"/>
    </source>
</evidence>
<dbReference type="PRINTS" id="PR00811">
    <property type="entry name" value="BCTERIALGSPD"/>
</dbReference>
<dbReference type="EMBL" id="METM01000020">
    <property type="protein sequence ID" value="OGB89855.1"/>
    <property type="molecule type" value="Genomic_DNA"/>
</dbReference>
<evidence type="ECO:0000256" key="7">
    <source>
        <dbReference type="RuleBase" id="RU004004"/>
    </source>
</evidence>
<dbReference type="Pfam" id="PF00263">
    <property type="entry name" value="Secretin"/>
    <property type="match status" value="1"/>
</dbReference>
<keyword evidence="4" id="KW-0472">Membrane</keyword>
<evidence type="ECO:0000256" key="1">
    <source>
        <dbReference type="ARBA" id="ARBA00004370"/>
    </source>
</evidence>
<dbReference type="PANTHER" id="PTHR30332">
    <property type="entry name" value="PROBABLE GENERAL SECRETION PATHWAY PROTEIN D"/>
    <property type="match status" value="1"/>
</dbReference>
<evidence type="ECO:0000313" key="12">
    <source>
        <dbReference type="Proteomes" id="UP000178724"/>
    </source>
</evidence>
<dbReference type="GO" id="GO:0009279">
    <property type="term" value="C:cell outer membrane"/>
    <property type="evidence" value="ECO:0007669"/>
    <property type="project" value="UniProtKB-SubCell"/>
</dbReference>
<evidence type="ECO:0000256" key="4">
    <source>
        <dbReference type="ARBA" id="ARBA00023136"/>
    </source>
</evidence>
<gene>
    <name evidence="11" type="ORF">A2625_05340</name>
</gene>
<sequence length="376" mass="40890">MLIICNFGFQANASERIPRIDFEDAAVINVVQALAKSGGFDLVVSGDQTFARSKKATIHLKDATPEEAIEYILRTNGFNYERKGQVLLVSSLPQDLNQTAYKPAVEVITLKYLSAGKAAELLGKIIPSAVFQVGGRANSLIIRGRDSEIDDVKKLLNSIDKLTPQILIESKVMEISQSDSKKLGVSYGNGTFKFITGKETKKTSLSEDINSTLNALIAEGRANVIASPRIATLDNQEAQINIGSRIPFAVPVSTGTTTQWTVDYIDAGVKLKITPQLGQEGYISTFIQPEVSSISEWRTTAAGDFPVISTRNASATVRVKDGESIVIGGLMSESERENVTRVPVLGYIPVLGLLFQNKNTEKEKTEIVFLITPHVI</sequence>
<dbReference type="InterPro" id="IPR005644">
    <property type="entry name" value="NolW-like"/>
</dbReference>
<evidence type="ECO:0000259" key="8">
    <source>
        <dbReference type="Pfam" id="PF00263"/>
    </source>
</evidence>
<evidence type="ECO:0000256" key="5">
    <source>
        <dbReference type="ARBA" id="ARBA00023237"/>
    </source>
</evidence>
<dbReference type="Pfam" id="PF07660">
    <property type="entry name" value="STN"/>
    <property type="match status" value="1"/>
</dbReference>
<protein>
    <submittedName>
        <fullName evidence="11">Uncharacterized protein</fullName>
    </submittedName>
</protein>
<comment type="subcellular location">
    <subcellularLocation>
        <location evidence="7">Cell outer membrane</location>
    </subcellularLocation>
    <subcellularLocation>
        <location evidence="1">Membrane</location>
    </subcellularLocation>
</comment>
<dbReference type="GO" id="GO:0009306">
    <property type="term" value="P:protein secretion"/>
    <property type="evidence" value="ECO:0007669"/>
    <property type="project" value="InterPro"/>
</dbReference>
<reference evidence="11 12" key="1">
    <citation type="journal article" date="2016" name="Nat. Commun.">
        <title>Thousands of microbial genomes shed light on interconnected biogeochemical processes in an aquifer system.</title>
        <authorList>
            <person name="Anantharaman K."/>
            <person name="Brown C.T."/>
            <person name="Hug L.A."/>
            <person name="Sharon I."/>
            <person name="Castelle C.J."/>
            <person name="Probst A.J."/>
            <person name="Thomas B.C."/>
            <person name="Singh A."/>
            <person name="Wilkins M.J."/>
            <person name="Karaoz U."/>
            <person name="Brodie E.L."/>
            <person name="Williams K.H."/>
            <person name="Hubbard S.S."/>
            <person name="Banfield J.F."/>
        </authorList>
    </citation>
    <scope>NUCLEOTIDE SEQUENCE [LARGE SCALE GENOMIC DNA]</scope>
</reference>
<proteinExistence type="inferred from homology"/>
<keyword evidence="3" id="KW-0732">Signal</keyword>
<dbReference type="AlphaFoldDB" id="A0A1F4Q1M7"/>
<dbReference type="GO" id="GO:0015627">
    <property type="term" value="C:type II protein secretion system complex"/>
    <property type="evidence" value="ECO:0007669"/>
    <property type="project" value="TreeGrafter"/>
</dbReference>
<feature type="domain" description="Secretin/TonB short N-terminal" evidence="10">
    <location>
        <begin position="47"/>
        <end position="90"/>
    </location>
</feature>
<dbReference type="Gene3D" id="3.30.1370.120">
    <property type="match status" value="1"/>
</dbReference>
<comment type="similarity">
    <text evidence="6">Belongs to the bacterial secretin family.</text>
</comment>
<evidence type="ECO:0000259" key="9">
    <source>
        <dbReference type="Pfam" id="PF03958"/>
    </source>
</evidence>
<organism evidence="11 12">
    <name type="scientific">candidate division WOR-1 bacterium RIFCSPHIGHO2_01_FULL_53_15</name>
    <dbReference type="NCBI Taxonomy" id="1802564"/>
    <lineage>
        <taxon>Bacteria</taxon>
        <taxon>Bacillati</taxon>
        <taxon>Saganbacteria</taxon>
    </lineage>
</organism>
<feature type="domain" description="Type II/III secretion system secretin-like" evidence="8">
    <location>
        <begin position="215"/>
        <end position="376"/>
    </location>
</feature>
<dbReference type="PANTHER" id="PTHR30332:SF24">
    <property type="entry name" value="SECRETIN GSPD-RELATED"/>
    <property type="match status" value="1"/>
</dbReference>
<dbReference type="InterPro" id="IPR001775">
    <property type="entry name" value="GspD/PilQ"/>
</dbReference>
<dbReference type="PROSITE" id="PS00875">
    <property type="entry name" value="T2SP_D"/>
    <property type="match status" value="1"/>
</dbReference>
<evidence type="ECO:0000259" key="10">
    <source>
        <dbReference type="Pfam" id="PF07660"/>
    </source>
</evidence>
<comment type="caution">
    <text evidence="11">The sequence shown here is derived from an EMBL/GenBank/DDBJ whole genome shotgun (WGS) entry which is preliminary data.</text>
</comment>
<dbReference type="InterPro" id="IPR011662">
    <property type="entry name" value="Secretin/TonB_short_N"/>
</dbReference>
<dbReference type="InterPro" id="IPR038591">
    <property type="entry name" value="NolW-like_sf"/>
</dbReference>
<dbReference type="InterPro" id="IPR004845">
    <property type="entry name" value="T2SS_GspD_CS"/>
</dbReference>
<dbReference type="PRINTS" id="PR01032">
    <property type="entry name" value="PHAGEIV"/>
</dbReference>
<feature type="domain" description="NolW-like" evidence="9">
    <location>
        <begin position="105"/>
        <end position="164"/>
    </location>
</feature>
<keyword evidence="2 7" id="KW-0813">Transport</keyword>
<evidence type="ECO:0000313" key="11">
    <source>
        <dbReference type="EMBL" id="OGB89855.1"/>
    </source>
</evidence>
<dbReference type="InterPro" id="IPR050810">
    <property type="entry name" value="Bact_Secretion_Sys_Channel"/>
</dbReference>
<keyword evidence="5" id="KW-0998">Cell outer membrane</keyword>
<dbReference type="InterPro" id="IPR004846">
    <property type="entry name" value="T2SS/T3SS_dom"/>
</dbReference>
<name>A0A1F4Q1M7_UNCSA</name>
<dbReference type="Pfam" id="PF03958">
    <property type="entry name" value="Secretin_N"/>
    <property type="match status" value="1"/>
</dbReference>
<evidence type="ECO:0000256" key="6">
    <source>
        <dbReference type="RuleBase" id="RU004003"/>
    </source>
</evidence>
<evidence type="ECO:0000256" key="2">
    <source>
        <dbReference type="ARBA" id="ARBA00022448"/>
    </source>
</evidence>
<accession>A0A1F4Q1M7</accession>
<dbReference type="Proteomes" id="UP000178724">
    <property type="component" value="Unassembled WGS sequence"/>
</dbReference>